<dbReference type="AlphaFoldDB" id="A0A3T0N813"/>
<name>A0A3T0N813_9RHOB</name>
<evidence type="ECO:0000313" key="1">
    <source>
        <dbReference type="EMBL" id="AZV80102.1"/>
    </source>
</evidence>
<dbReference type="Pfam" id="PF17645">
    <property type="entry name" value="Amdase"/>
    <property type="match status" value="1"/>
</dbReference>
<accession>A0A3T0N813</accession>
<gene>
    <name evidence="1" type="ORF">EBB79_20875</name>
</gene>
<dbReference type="EMBL" id="CP033219">
    <property type="protein sequence ID" value="AZV80102.1"/>
    <property type="molecule type" value="Genomic_DNA"/>
</dbReference>
<protein>
    <submittedName>
        <fullName evidence="1">Asp/Glu racemase</fullName>
    </submittedName>
</protein>
<dbReference type="InterPro" id="IPR053714">
    <property type="entry name" value="Iso_Racemase_Enz_sf"/>
</dbReference>
<dbReference type="Gene3D" id="3.40.50.12500">
    <property type="match status" value="1"/>
</dbReference>
<dbReference type="RefSeq" id="WP_127750687.1">
    <property type="nucleotide sequence ID" value="NZ_CP033219.1"/>
</dbReference>
<keyword evidence="2" id="KW-1185">Reference proteome</keyword>
<evidence type="ECO:0000313" key="2">
    <source>
        <dbReference type="Proteomes" id="UP000283063"/>
    </source>
</evidence>
<dbReference type="PANTHER" id="PTHR40267">
    <property type="entry name" value="BLR3294 PROTEIN"/>
    <property type="match status" value="1"/>
</dbReference>
<dbReference type="Proteomes" id="UP000283063">
    <property type="component" value="Chromosome"/>
</dbReference>
<organism evidence="1 2">
    <name type="scientific">Parasedimentitalea marina</name>
    <dbReference type="NCBI Taxonomy" id="2483033"/>
    <lineage>
        <taxon>Bacteria</taxon>
        <taxon>Pseudomonadati</taxon>
        <taxon>Pseudomonadota</taxon>
        <taxon>Alphaproteobacteria</taxon>
        <taxon>Rhodobacterales</taxon>
        <taxon>Paracoccaceae</taxon>
        <taxon>Parasedimentitalea</taxon>
    </lineage>
</organism>
<sequence length="249" mass="26643">MKLDFETDAGIGTRATLGTIVLSTDETLEPEFARMTALDGVALYHSRIPMVAEINTDTLQQMEHDLPASAQLLPTSLDFDVIGYGCTSAATVIGQAGVARAINSVFPQAKVTDPLTAIIAAANALGAKRLGFITPYIPDVSSRMRHKLEEAGFEIVAFGSFEESDDRVVARISPTSIATAIDQVSAQADCDAIVVACTNLRCLNVIGKSENRNRTRVITSNQALAWHMLRLAGVADPQTGFGKLYETTL</sequence>
<dbReference type="InterPro" id="IPR026286">
    <property type="entry name" value="MaiA/AMDase"/>
</dbReference>
<dbReference type="KEGG" id="sedi:EBB79_20875"/>
<reference evidence="1 2" key="1">
    <citation type="submission" date="2018-10" db="EMBL/GenBank/DDBJ databases">
        <title>Parasedimentitalea marina sp. nov., a psychrophilic bacterium isolated from deep seawater of the New Britain Trench.</title>
        <authorList>
            <person name="Cao J."/>
        </authorList>
    </citation>
    <scope>NUCLEOTIDE SEQUENCE [LARGE SCALE GENOMIC DNA]</scope>
    <source>
        <strain evidence="1 2">W43</strain>
    </source>
</reference>
<proteinExistence type="predicted"/>
<dbReference type="PIRSF" id="PIRSF015736">
    <property type="entry name" value="MI"/>
    <property type="match status" value="1"/>
</dbReference>
<dbReference type="PANTHER" id="PTHR40267:SF1">
    <property type="entry name" value="BLR3294 PROTEIN"/>
    <property type="match status" value="1"/>
</dbReference>
<dbReference type="OrthoDB" id="9816064at2"/>